<keyword evidence="11" id="KW-1185">Reference proteome</keyword>
<evidence type="ECO:0000259" key="7">
    <source>
        <dbReference type="Pfam" id="PF13396"/>
    </source>
</evidence>
<name>A0A4R8UZ54_9MICO</name>
<gene>
    <name evidence="9" type="ORF">E3O21_13370</name>
    <name evidence="8" type="ORF">SAMN05216368_12712</name>
</gene>
<reference evidence="9 11" key="2">
    <citation type="submission" date="2019-03" db="EMBL/GenBank/DDBJ databases">
        <title>Genomics of glacier-inhabiting Cryobacterium strains.</title>
        <authorList>
            <person name="Liu Q."/>
            <person name="Xin Y.-H."/>
        </authorList>
    </citation>
    <scope>NUCLEOTIDE SEQUENCE [LARGE SCALE GENOMIC DNA]</scope>
    <source>
        <strain evidence="9 11">Hh8</strain>
    </source>
</reference>
<proteinExistence type="predicted"/>
<feature type="domain" description="Cardiolipin synthase N-terminal" evidence="7">
    <location>
        <begin position="26"/>
        <end position="70"/>
    </location>
</feature>
<evidence type="ECO:0000256" key="3">
    <source>
        <dbReference type="ARBA" id="ARBA00022692"/>
    </source>
</evidence>
<dbReference type="AlphaFoldDB" id="A0A4R8UZ54"/>
<comment type="subcellular location">
    <subcellularLocation>
        <location evidence="1">Cell membrane</location>
        <topology evidence="1">Multi-pass membrane protein</topology>
    </subcellularLocation>
</comment>
<evidence type="ECO:0000256" key="2">
    <source>
        <dbReference type="ARBA" id="ARBA00022475"/>
    </source>
</evidence>
<reference evidence="8 10" key="1">
    <citation type="submission" date="2016-10" db="EMBL/GenBank/DDBJ databases">
        <authorList>
            <person name="Varghese N."/>
            <person name="Submissions S."/>
        </authorList>
    </citation>
    <scope>NUCLEOTIDE SEQUENCE [LARGE SCALE GENOMIC DNA]</scope>
    <source>
        <strain evidence="8 10">CGMCC 1.11215</strain>
    </source>
</reference>
<dbReference type="Proteomes" id="UP000199639">
    <property type="component" value="Unassembled WGS sequence"/>
</dbReference>
<dbReference type="Pfam" id="PF13396">
    <property type="entry name" value="PLDc_N"/>
    <property type="match status" value="1"/>
</dbReference>
<dbReference type="GO" id="GO:0005886">
    <property type="term" value="C:plasma membrane"/>
    <property type="evidence" value="ECO:0007669"/>
    <property type="project" value="UniProtKB-SubCell"/>
</dbReference>
<sequence length="83" mass="8864">MGNSINPIIPVGYDIAWTMFSVLVIALAVVALVSMARTAKRLTSAQAMIWALVTIFVPVVGPLAWLSIGRRSGLAQVQPNTDL</sequence>
<evidence type="ECO:0000313" key="8">
    <source>
        <dbReference type="EMBL" id="SDO60563.1"/>
    </source>
</evidence>
<evidence type="ECO:0000313" key="9">
    <source>
        <dbReference type="EMBL" id="TFB75042.1"/>
    </source>
</evidence>
<evidence type="ECO:0000256" key="4">
    <source>
        <dbReference type="ARBA" id="ARBA00022989"/>
    </source>
</evidence>
<keyword evidence="2" id="KW-1003">Cell membrane</keyword>
<evidence type="ECO:0000313" key="11">
    <source>
        <dbReference type="Proteomes" id="UP000298252"/>
    </source>
</evidence>
<dbReference type="RefSeq" id="WP_092342600.1">
    <property type="nucleotide sequence ID" value="NZ_FNIB01000027.1"/>
</dbReference>
<protein>
    <submittedName>
        <fullName evidence="8">Phospholipase_D-nuclease N-terminal</fullName>
    </submittedName>
</protein>
<feature type="transmembrane region" description="Helical" evidence="6">
    <location>
        <begin position="47"/>
        <end position="68"/>
    </location>
</feature>
<keyword evidence="5 6" id="KW-0472">Membrane</keyword>
<evidence type="ECO:0000313" key="10">
    <source>
        <dbReference type="Proteomes" id="UP000199639"/>
    </source>
</evidence>
<keyword evidence="4 6" id="KW-1133">Transmembrane helix</keyword>
<keyword evidence="3 6" id="KW-0812">Transmembrane</keyword>
<feature type="transmembrane region" description="Helical" evidence="6">
    <location>
        <begin position="15"/>
        <end position="35"/>
    </location>
</feature>
<accession>A0A4R8UZ54</accession>
<dbReference type="EMBL" id="FNIB01000027">
    <property type="protein sequence ID" value="SDO60563.1"/>
    <property type="molecule type" value="Genomic_DNA"/>
</dbReference>
<evidence type="ECO:0000256" key="5">
    <source>
        <dbReference type="ARBA" id="ARBA00023136"/>
    </source>
</evidence>
<dbReference type="EMBL" id="SOFD01000033">
    <property type="protein sequence ID" value="TFB75042.1"/>
    <property type="molecule type" value="Genomic_DNA"/>
</dbReference>
<evidence type="ECO:0000256" key="1">
    <source>
        <dbReference type="ARBA" id="ARBA00004651"/>
    </source>
</evidence>
<organism evidence="8 10">
    <name type="scientific">Cryobacterium flavum</name>
    <dbReference type="NCBI Taxonomy" id="1424659"/>
    <lineage>
        <taxon>Bacteria</taxon>
        <taxon>Bacillati</taxon>
        <taxon>Actinomycetota</taxon>
        <taxon>Actinomycetes</taxon>
        <taxon>Micrococcales</taxon>
        <taxon>Microbacteriaceae</taxon>
        <taxon>Cryobacterium</taxon>
    </lineage>
</organism>
<dbReference type="Proteomes" id="UP000298252">
    <property type="component" value="Unassembled WGS sequence"/>
</dbReference>
<dbReference type="InterPro" id="IPR027379">
    <property type="entry name" value="CLS_N"/>
</dbReference>
<evidence type="ECO:0000256" key="6">
    <source>
        <dbReference type="SAM" id="Phobius"/>
    </source>
</evidence>